<comment type="caution">
    <text evidence="1">The sequence shown here is derived from an EMBL/GenBank/DDBJ whole genome shotgun (WGS) entry which is preliminary data.</text>
</comment>
<dbReference type="Proteomes" id="UP000827092">
    <property type="component" value="Unassembled WGS sequence"/>
</dbReference>
<accession>A0AAV6TS05</accession>
<dbReference type="EMBL" id="JAFNEN010001241">
    <property type="protein sequence ID" value="KAG8174358.1"/>
    <property type="molecule type" value="Genomic_DNA"/>
</dbReference>
<organism evidence="1 2">
    <name type="scientific">Oedothorax gibbosus</name>
    <dbReference type="NCBI Taxonomy" id="931172"/>
    <lineage>
        <taxon>Eukaryota</taxon>
        <taxon>Metazoa</taxon>
        <taxon>Ecdysozoa</taxon>
        <taxon>Arthropoda</taxon>
        <taxon>Chelicerata</taxon>
        <taxon>Arachnida</taxon>
        <taxon>Araneae</taxon>
        <taxon>Araneomorphae</taxon>
        <taxon>Entelegynae</taxon>
        <taxon>Araneoidea</taxon>
        <taxon>Linyphiidae</taxon>
        <taxon>Erigoninae</taxon>
        <taxon>Oedothorax</taxon>
    </lineage>
</organism>
<evidence type="ECO:0000313" key="2">
    <source>
        <dbReference type="Proteomes" id="UP000827092"/>
    </source>
</evidence>
<proteinExistence type="predicted"/>
<keyword evidence="2" id="KW-1185">Reference proteome</keyword>
<dbReference type="AlphaFoldDB" id="A0AAV6TS05"/>
<name>A0AAV6TS05_9ARAC</name>
<gene>
    <name evidence="1" type="ORF">JTE90_011634</name>
</gene>
<evidence type="ECO:0000313" key="1">
    <source>
        <dbReference type="EMBL" id="KAG8174358.1"/>
    </source>
</evidence>
<protein>
    <submittedName>
        <fullName evidence="1">Uncharacterized protein</fullName>
    </submittedName>
</protein>
<sequence length="73" mass="8309">MYCRLEFHSVSSLKWNRLEFFRTPSGVLPCRAHPRKPSHFFSPALHEFYASAGLDILWVGAAPFSRNQDAGEA</sequence>
<reference evidence="1 2" key="1">
    <citation type="journal article" date="2022" name="Nat. Ecol. Evol.">
        <title>A masculinizing supergene underlies an exaggerated male reproductive morph in a spider.</title>
        <authorList>
            <person name="Hendrickx F."/>
            <person name="De Corte Z."/>
            <person name="Sonet G."/>
            <person name="Van Belleghem S.M."/>
            <person name="Kostlbacher S."/>
            <person name="Vangestel C."/>
        </authorList>
    </citation>
    <scope>NUCLEOTIDE SEQUENCE [LARGE SCALE GENOMIC DNA]</scope>
    <source>
        <strain evidence="1">W744_W776</strain>
    </source>
</reference>